<keyword evidence="2" id="KW-0813">Transport</keyword>
<reference evidence="7 8" key="1">
    <citation type="journal article" date="2021" name="Nat. Plants">
        <title>The Taxus genome provides insights into paclitaxel biosynthesis.</title>
        <authorList>
            <person name="Xiong X."/>
            <person name="Gou J."/>
            <person name="Liao Q."/>
            <person name="Li Y."/>
            <person name="Zhou Q."/>
            <person name="Bi G."/>
            <person name="Li C."/>
            <person name="Du R."/>
            <person name="Wang X."/>
            <person name="Sun T."/>
            <person name="Guo L."/>
            <person name="Liang H."/>
            <person name="Lu P."/>
            <person name="Wu Y."/>
            <person name="Zhang Z."/>
            <person name="Ro D.K."/>
            <person name="Shang Y."/>
            <person name="Huang S."/>
            <person name="Yan J."/>
        </authorList>
    </citation>
    <scope>NUCLEOTIDE SEQUENCE [LARGE SCALE GENOMIC DNA]</scope>
    <source>
        <strain evidence="7">Ta-2019</strain>
    </source>
</reference>
<feature type="non-terminal residue" evidence="7">
    <location>
        <position position="1"/>
    </location>
</feature>
<comment type="caution">
    <text evidence="7">The sequence shown here is derived from an EMBL/GenBank/DDBJ whole genome shotgun (WGS) entry which is preliminary data.</text>
</comment>
<dbReference type="PANTHER" id="PTHR21426:SF2">
    <property type="entry name" value="EXOCYST COMPLEX COMPONENT EXO84C"/>
    <property type="match status" value="1"/>
</dbReference>
<dbReference type="PANTHER" id="PTHR21426">
    <property type="entry name" value="EXOCYST COMPLEX COMPONENT 8"/>
    <property type="match status" value="1"/>
</dbReference>
<dbReference type="InterPro" id="IPR042561">
    <property type="entry name" value="Exo84_C_1"/>
</dbReference>
<dbReference type="InterPro" id="IPR032403">
    <property type="entry name" value="Exo84_C"/>
</dbReference>
<evidence type="ECO:0000256" key="1">
    <source>
        <dbReference type="ARBA" id="ARBA00007210"/>
    </source>
</evidence>
<dbReference type="Gene3D" id="1.20.58.1220">
    <property type="entry name" value="Exo84p, C-terminal helical domain"/>
    <property type="match status" value="1"/>
</dbReference>
<dbReference type="InterPro" id="IPR042560">
    <property type="entry name" value="Exo84_C_2"/>
</dbReference>
<evidence type="ECO:0000313" key="7">
    <source>
        <dbReference type="EMBL" id="KAH9318667.1"/>
    </source>
</evidence>
<feature type="domain" description="Exocyst component Exo84 C-terminal" evidence="6">
    <location>
        <begin position="69"/>
        <end position="274"/>
    </location>
</feature>
<gene>
    <name evidence="7" type="ORF">KI387_020436</name>
</gene>
<dbReference type="Proteomes" id="UP000824469">
    <property type="component" value="Unassembled WGS sequence"/>
</dbReference>
<feature type="region of interest" description="Disordered" evidence="5">
    <location>
        <begin position="718"/>
        <end position="761"/>
    </location>
</feature>
<dbReference type="AlphaFoldDB" id="A0AA38LF05"/>
<dbReference type="SUPFAM" id="SSF74788">
    <property type="entry name" value="Cullin repeat-like"/>
    <property type="match status" value="1"/>
</dbReference>
<dbReference type="InterPro" id="IPR033961">
    <property type="entry name" value="Exo84"/>
</dbReference>
<proteinExistence type="inferred from homology"/>
<protein>
    <recommendedName>
        <fullName evidence="6">Exocyst component Exo84 C-terminal domain-containing protein</fullName>
    </recommendedName>
</protein>
<dbReference type="GO" id="GO:0008104">
    <property type="term" value="P:intracellular protein localization"/>
    <property type="evidence" value="ECO:0007669"/>
    <property type="project" value="TreeGrafter"/>
</dbReference>
<evidence type="ECO:0000259" key="6">
    <source>
        <dbReference type="Pfam" id="PF16528"/>
    </source>
</evidence>
<evidence type="ECO:0000256" key="2">
    <source>
        <dbReference type="ARBA" id="ARBA00022448"/>
    </source>
</evidence>
<evidence type="ECO:0000313" key="8">
    <source>
        <dbReference type="Proteomes" id="UP000824469"/>
    </source>
</evidence>
<keyword evidence="8" id="KW-1185">Reference proteome</keyword>
<dbReference type="Pfam" id="PF16528">
    <property type="entry name" value="Exo84_C"/>
    <property type="match status" value="1"/>
</dbReference>
<dbReference type="InterPro" id="IPR016159">
    <property type="entry name" value="Cullin_repeat-like_dom_sf"/>
</dbReference>
<evidence type="ECO:0000256" key="4">
    <source>
        <dbReference type="SAM" id="Coils"/>
    </source>
</evidence>
<feature type="compositionally biased region" description="Low complexity" evidence="5">
    <location>
        <begin position="734"/>
        <end position="746"/>
    </location>
</feature>
<dbReference type="GO" id="GO:0006887">
    <property type="term" value="P:exocytosis"/>
    <property type="evidence" value="ECO:0007669"/>
    <property type="project" value="UniProtKB-KW"/>
</dbReference>
<keyword evidence="4" id="KW-0175">Coiled coil</keyword>
<organism evidence="7 8">
    <name type="scientific">Taxus chinensis</name>
    <name type="common">Chinese yew</name>
    <name type="synonym">Taxus wallichiana var. chinensis</name>
    <dbReference type="NCBI Taxonomy" id="29808"/>
    <lineage>
        <taxon>Eukaryota</taxon>
        <taxon>Viridiplantae</taxon>
        <taxon>Streptophyta</taxon>
        <taxon>Embryophyta</taxon>
        <taxon>Tracheophyta</taxon>
        <taxon>Spermatophyta</taxon>
        <taxon>Pinopsida</taxon>
        <taxon>Pinidae</taxon>
        <taxon>Conifers II</taxon>
        <taxon>Cupressales</taxon>
        <taxon>Taxaceae</taxon>
        <taxon>Taxus</taxon>
    </lineage>
</organism>
<comment type="similarity">
    <text evidence="1">Belongs to the EXO84 family.</text>
</comment>
<evidence type="ECO:0000256" key="3">
    <source>
        <dbReference type="ARBA" id="ARBA00022483"/>
    </source>
</evidence>
<dbReference type="OMA" id="FWGVLED"/>
<dbReference type="GO" id="GO:0006893">
    <property type="term" value="P:Golgi to plasma membrane transport"/>
    <property type="evidence" value="ECO:0007669"/>
    <property type="project" value="TreeGrafter"/>
</dbReference>
<dbReference type="GO" id="GO:0000145">
    <property type="term" value="C:exocyst"/>
    <property type="evidence" value="ECO:0007669"/>
    <property type="project" value="InterPro"/>
</dbReference>
<sequence>VGQEILDLEHEVKELKKHVSTQENLVKELRNGVYFESLINETCNVFSPELGYLEEGEDHSPNRLQNHTDSLSEVLDVLLAEHKVDEALVILDTEEKAFYECLKIEDSSSSAFLLYQSALTEWKAKLAKQLAEIAEQPAVHSSELRKALSGLLRLGNGPQALTLLLHSYHTRFKDSIESFLPSSAFFSETYTTTLAQLVFSVISQAAKDFAAIFEDAPEYTPELVHWAQMETKNFVKLVIQHVSSPETQAGFRAATMCVEASISLCSLLERQGLKLCLYLLELLQPYFESTLDAYLKQVEENVCSSAAIDDWVLTSPVTYICMDHTQHIQNDAQMIYEVKLTASAHKFMSVVQDIAECMTPFVCVHFGGSILNGLACLFDSYINTCIRAIPCPSEDENSLDFRDNSNFIWAGTEAQQLALLGNASVLADELIPLSVSKIWEQQTENQEDPSKTSPGTQDQLVSLPIELRDWRRHLQRAVDRLRDHFCRQYVLGLIYSREGNVQLTGSTYLNGKSEDLFWDSDALPSLSFQALFTKLNQLAQLADIVLVGRDKVVKHLLTRLTETVLIWLSNDQDFWEVIEDDAALLTPFGLQQFILDMHFIIQIANSGGYSSRHMHQIVPTIRARAINVFSTRGIDHNSALPEDEWFVDAAEAAICKLRTDWSQNNSETVPDIEIDKKCDGEPVMVSLPGGEVIADAEGEPAGNSYKISNLESNVARDRETDLSYLKEHDRMPDSPLSSVSSDSFASAKMEDDGSPQDQVET</sequence>
<evidence type="ECO:0000256" key="5">
    <source>
        <dbReference type="SAM" id="MobiDB-lite"/>
    </source>
</evidence>
<dbReference type="Gene3D" id="1.20.58.1210">
    <property type="entry name" value="Exo84p, N-terminal helical domain"/>
    <property type="match status" value="1"/>
</dbReference>
<accession>A0AA38LF05</accession>
<feature type="compositionally biased region" description="Basic and acidic residues" evidence="5">
    <location>
        <begin position="718"/>
        <end position="732"/>
    </location>
</feature>
<feature type="coiled-coil region" evidence="4">
    <location>
        <begin position="5"/>
        <end position="32"/>
    </location>
</feature>
<keyword evidence="3" id="KW-0268">Exocytosis</keyword>
<dbReference type="EMBL" id="JAHRHJ020000004">
    <property type="protein sequence ID" value="KAH9318667.1"/>
    <property type="molecule type" value="Genomic_DNA"/>
</dbReference>
<name>A0AA38LF05_TAXCH</name>